<name>A0A919U2Z7_9CELL</name>
<dbReference type="Proteomes" id="UP000642125">
    <property type="component" value="Unassembled WGS sequence"/>
</dbReference>
<proteinExistence type="predicted"/>
<accession>A0A919U2Z7</accession>
<dbReference type="EMBL" id="BONO01000013">
    <property type="protein sequence ID" value="GIG36623.1"/>
    <property type="molecule type" value="Genomic_DNA"/>
</dbReference>
<feature type="compositionally biased region" description="Low complexity" evidence="1">
    <location>
        <begin position="352"/>
        <end position="365"/>
    </location>
</feature>
<organism evidence="2 3">
    <name type="scientific">Cellulomonas pakistanensis</name>
    <dbReference type="NCBI Taxonomy" id="992287"/>
    <lineage>
        <taxon>Bacteria</taxon>
        <taxon>Bacillati</taxon>
        <taxon>Actinomycetota</taxon>
        <taxon>Actinomycetes</taxon>
        <taxon>Micrococcales</taxon>
        <taxon>Cellulomonadaceae</taxon>
        <taxon>Cellulomonas</taxon>
    </lineage>
</organism>
<dbReference type="RefSeq" id="WP_203668642.1">
    <property type="nucleotide sequence ID" value="NZ_BONO01000013.1"/>
</dbReference>
<evidence type="ECO:0000256" key="1">
    <source>
        <dbReference type="SAM" id="MobiDB-lite"/>
    </source>
</evidence>
<gene>
    <name evidence="2" type="ORF">Cpa01nite_20040</name>
</gene>
<protein>
    <recommendedName>
        <fullName evidence="4">Glycosyltransferase 2-like domain-containing protein</fullName>
    </recommendedName>
</protein>
<reference evidence="2" key="1">
    <citation type="submission" date="2021-01" db="EMBL/GenBank/DDBJ databases">
        <title>Whole genome shotgun sequence of Cellulomonas pakistanensis NBRC 110800.</title>
        <authorList>
            <person name="Komaki H."/>
            <person name="Tamura T."/>
        </authorList>
    </citation>
    <scope>NUCLEOTIDE SEQUENCE</scope>
    <source>
        <strain evidence="2">NBRC 110800</strain>
    </source>
</reference>
<evidence type="ECO:0008006" key="4">
    <source>
        <dbReference type="Google" id="ProtNLM"/>
    </source>
</evidence>
<dbReference type="AlphaFoldDB" id="A0A919U2Z7"/>
<feature type="region of interest" description="Disordered" evidence="1">
    <location>
        <begin position="346"/>
        <end position="365"/>
    </location>
</feature>
<evidence type="ECO:0000313" key="2">
    <source>
        <dbReference type="EMBL" id="GIG36623.1"/>
    </source>
</evidence>
<dbReference type="SUPFAM" id="SSF53448">
    <property type="entry name" value="Nucleotide-diphospho-sugar transferases"/>
    <property type="match status" value="1"/>
</dbReference>
<dbReference type="InterPro" id="IPR029044">
    <property type="entry name" value="Nucleotide-diphossugar_trans"/>
</dbReference>
<sequence length="401" mass="40312">MPDALSARADVSVVVVAGGSEPALAGTLDTVTAALRRARRGPAGPGALRGERLGGEVVLVVGDVSALPAALRARIGDRFRVVAAPGVGRARARNVGVAAARGRYLLFTEPGARVPEDWVLAVTAPLRAGAADLVGGPARVVAPGRAGPVPDAAASAVLGAVRVPGRPGRPWSGVSLAVTRAVLEAVGFDEALGGPRYRGGEVAAFVRDVVGAGFRAATGDGEPVLRPVGPRALARGALVERARARGRVDAYLDRHLHDARPRPLAGRLAVAARALRVAGLVVGRRPAAAVLDAHADLARRRELLRLRAADVRVPPRSAAGDAPGGSGAPRASRPVALVVRDRGAPVPLPSEAATAATGPAPAAPDAGRGSVYALWGAGRSLGGAARASAARVEPIQGTTAS</sequence>
<dbReference type="Gene3D" id="3.90.550.10">
    <property type="entry name" value="Spore Coat Polysaccharide Biosynthesis Protein SpsA, Chain A"/>
    <property type="match status" value="1"/>
</dbReference>
<evidence type="ECO:0000313" key="3">
    <source>
        <dbReference type="Proteomes" id="UP000642125"/>
    </source>
</evidence>
<keyword evidence="3" id="KW-1185">Reference proteome</keyword>
<comment type="caution">
    <text evidence="2">The sequence shown here is derived from an EMBL/GenBank/DDBJ whole genome shotgun (WGS) entry which is preliminary data.</text>
</comment>